<sequence length="881" mass="95382">LRMSNSSFVTQVETPPQTPIDFPMPRLFVDPFPVVVSAPISGVETMDALVDGMNGYEGDDFFMGGGGISARSLRLKERFHPLYQPPLPTPPPGITLGGGVPRKHSNKLKNNTSEDDLVPLPPSVSTRRPSTRSEDDVSAALPTPTSARRPHRLTPVRTASNSTITVNTVNTTYSSTLDDPSPPASPQLSPRNSKSMAPSISEIIRTYAPPEQQARSRPSNSRASQYASSHGHAVVHEEEHESEPEPVSAAEEAEIVSRSSVDSIADEVRRTLRNQSASPVVQPPPPVHYTRSLPSRHSFMSDGSLSVASPRLDAPSSYHSSLDLDDLPTPIELPTTKPTQSQAIATYLHSARLTTLLKLTRSPHASIENPLTVSLSDLGSPTGVPLVVFLGLGSVRYVMGLYDEMAECLGIRLITIDRWGLGRTDTPKHKSARGIPEWASVVEEVLDLLHIDQVSVMAHSAGAPYALSFANKVPERVKGEVLLLAPWVGGVEGAGYKWLKFVPNGILKTAQAAEWKIQAWMLGKPPTIAYQGIGYNANTDETTSSPNARGSSRRRSDNRASTVPPAADALPRPSVGSSVFSEYDDLRDFEGRFDSRSTLGVKSSNSHRSRTISECKPSPRLAIARKTSKGFLNRLKGTSVQTPPSSSEKSPTSTGGKRLKALRSMSSLKGRSSNVSQSPPVKAQSTPPRMPDPINVDVGLGFDAIDWASTVDTSFDVSPSSTLQQFPSDPAQDTLSRRSTFNRRADGRRSVSFGATPPPSTLGQASSGIAATSAYQAALGNALIVASHAESSKGTHSDLLQILNHDQQPWGFSYAAYPHRVRVWYGDRDEKIAENAVRWMERTMRDGRCQVTVVKGADHGLMYRSSVVVEVLERVRDVWAE</sequence>
<reference evidence="1" key="2">
    <citation type="journal article" date="2022" name="New Phytol.">
        <title>Evolutionary transition to the ectomycorrhizal habit in the genomes of a hyperdiverse lineage of mushroom-forming fungi.</title>
        <authorList>
            <person name="Looney B."/>
            <person name="Miyauchi S."/>
            <person name="Morin E."/>
            <person name="Drula E."/>
            <person name="Courty P.E."/>
            <person name="Kohler A."/>
            <person name="Kuo A."/>
            <person name="LaButti K."/>
            <person name="Pangilinan J."/>
            <person name="Lipzen A."/>
            <person name="Riley R."/>
            <person name="Andreopoulos W."/>
            <person name="He G."/>
            <person name="Johnson J."/>
            <person name="Nolan M."/>
            <person name="Tritt A."/>
            <person name="Barry K.W."/>
            <person name="Grigoriev I.V."/>
            <person name="Nagy L.G."/>
            <person name="Hibbett D."/>
            <person name="Henrissat B."/>
            <person name="Matheny P.B."/>
            <person name="Labbe J."/>
            <person name="Martin F.M."/>
        </authorList>
    </citation>
    <scope>NUCLEOTIDE SEQUENCE</scope>
    <source>
        <strain evidence="1">HHB10654</strain>
    </source>
</reference>
<evidence type="ECO:0000313" key="1">
    <source>
        <dbReference type="EMBL" id="KAI0067913.1"/>
    </source>
</evidence>
<protein>
    <submittedName>
        <fullName evidence="1">Alpha/beta-hydrolase</fullName>
    </submittedName>
</protein>
<feature type="non-terminal residue" evidence="1">
    <location>
        <position position="1"/>
    </location>
</feature>
<dbReference type="EMBL" id="MU277189">
    <property type="protein sequence ID" value="KAI0067913.1"/>
    <property type="molecule type" value="Genomic_DNA"/>
</dbReference>
<reference evidence="1" key="1">
    <citation type="submission" date="2021-03" db="EMBL/GenBank/DDBJ databases">
        <authorList>
            <consortium name="DOE Joint Genome Institute"/>
            <person name="Ahrendt S."/>
            <person name="Looney B.P."/>
            <person name="Miyauchi S."/>
            <person name="Morin E."/>
            <person name="Drula E."/>
            <person name="Courty P.E."/>
            <person name="Chicoki N."/>
            <person name="Fauchery L."/>
            <person name="Kohler A."/>
            <person name="Kuo A."/>
            <person name="Labutti K."/>
            <person name="Pangilinan J."/>
            <person name="Lipzen A."/>
            <person name="Riley R."/>
            <person name="Andreopoulos W."/>
            <person name="He G."/>
            <person name="Johnson J."/>
            <person name="Barry K.W."/>
            <person name="Grigoriev I.V."/>
            <person name="Nagy L."/>
            <person name="Hibbett D."/>
            <person name="Henrissat B."/>
            <person name="Matheny P.B."/>
            <person name="Labbe J."/>
            <person name="Martin F."/>
        </authorList>
    </citation>
    <scope>NUCLEOTIDE SEQUENCE</scope>
    <source>
        <strain evidence="1">HHB10654</strain>
    </source>
</reference>
<comment type="caution">
    <text evidence="1">The sequence shown here is derived from an EMBL/GenBank/DDBJ whole genome shotgun (WGS) entry which is preliminary data.</text>
</comment>
<dbReference type="Proteomes" id="UP000814140">
    <property type="component" value="Unassembled WGS sequence"/>
</dbReference>
<name>A0ACB8THL7_9AGAM</name>
<evidence type="ECO:0000313" key="2">
    <source>
        <dbReference type="Proteomes" id="UP000814140"/>
    </source>
</evidence>
<keyword evidence="2" id="KW-1185">Reference proteome</keyword>
<feature type="non-terminal residue" evidence="1">
    <location>
        <position position="881"/>
    </location>
</feature>
<proteinExistence type="predicted"/>
<accession>A0ACB8THL7</accession>
<organism evidence="1 2">
    <name type="scientific">Artomyces pyxidatus</name>
    <dbReference type="NCBI Taxonomy" id="48021"/>
    <lineage>
        <taxon>Eukaryota</taxon>
        <taxon>Fungi</taxon>
        <taxon>Dikarya</taxon>
        <taxon>Basidiomycota</taxon>
        <taxon>Agaricomycotina</taxon>
        <taxon>Agaricomycetes</taxon>
        <taxon>Russulales</taxon>
        <taxon>Auriscalpiaceae</taxon>
        <taxon>Artomyces</taxon>
    </lineage>
</organism>
<gene>
    <name evidence="1" type="ORF">BV25DRAFT_1769090</name>
</gene>